<protein>
    <submittedName>
        <fullName evidence="13">Fatty acid oxidation complex subunit alpha</fullName>
    </submittedName>
</protein>
<dbReference type="PANTHER" id="PTHR43612">
    <property type="entry name" value="TRIFUNCTIONAL ENZYME SUBUNIT ALPHA"/>
    <property type="match status" value="1"/>
</dbReference>
<keyword evidence="4" id="KW-0442">Lipid degradation</keyword>
<dbReference type="GO" id="GO:0016509">
    <property type="term" value="F:long-chain (3S)-3-hydroxyacyl-CoA dehydrogenase (NAD+) activity"/>
    <property type="evidence" value="ECO:0007669"/>
    <property type="project" value="TreeGrafter"/>
</dbReference>
<feature type="domain" description="3-hydroxyacyl-CoA dehydrogenase C-terminal" evidence="11">
    <location>
        <begin position="495"/>
        <end position="590"/>
    </location>
</feature>
<evidence type="ECO:0000256" key="3">
    <source>
        <dbReference type="ARBA" id="ARBA00022832"/>
    </source>
</evidence>
<dbReference type="FunFam" id="3.40.50.720:FF:000009">
    <property type="entry name" value="Fatty oxidation complex, alpha subunit"/>
    <property type="match status" value="1"/>
</dbReference>
<dbReference type="InterPro" id="IPR036291">
    <property type="entry name" value="NAD(P)-bd_dom_sf"/>
</dbReference>
<keyword evidence="5" id="KW-0560">Oxidoreductase</keyword>
<dbReference type="GO" id="GO:0006635">
    <property type="term" value="P:fatty acid beta-oxidation"/>
    <property type="evidence" value="ECO:0007669"/>
    <property type="project" value="UniProtKB-UniPathway"/>
</dbReference>
<keyword evidence="8" id="KW-0456">Lyase</keyword>
<organism evidence="13 14">
    <name type="scientific">Granulosicoccus antarcticus IMCC3135</name>
    <dbReference type="NCBI Taxonomy" id="1192854"/>
    <lineage>
        <taxon>Bacteria</taxon>
        <taxon>Pseudomonadati</taxon>
        <taxon>Pseudomonadota</taxon>
        <taxon>Gammaproteobacteria</taxon>
        <taxon>Chromatiales</taxon>
        <taxon>Granulosicoccaceae</taxon>
        <taxon>Granulosicoccus</taxon>
    </lineage>
</organism>
<dbReference type="EMBL" id="CP018632">
    <property type="protein sequence ID" value="ASJ73450.1"/>
    <property type="molecule type" value="Genomic_DNA"/>
</dbReference>
<comment type="similarity">
    <text evidence="2">In the central section; belongs to the 3-hydroxyacyl-CoA dehydrogenase family.</text>
</comment>
<dbReference type="InterPro" id="IPR029045">
    <property type="entry name" value="ClpP/crotonase-like_dom_sf"/>
</dbReference>
<evidence type="ECO:0000256" key="8">
    <source>
        <dbReference type="ARBA" id="ARBA00023239"/>
    </source>
</evidence>
<dbReference type="InterPro" id="IPR001753">
    <property type="entry name" value="Enoyl-CoA_hydra/iso"/>
</dbReference>
<dbReference type="KEGG" id="gai:IMCC3135_16840"/>
<dbReference type="Pfam" id="PF00378">
    <property type="entry name" value="ECH_1"/>
    <property type="match status" value="1"/>
</dbReference>
<dbReference type="InterPro" id="IPR008927">
    <property type="entry name" value="6-PGluconate_DH-like_C_sf"/>
</dbReference>
<name>A0A2Z2NX52_9GAMM</name>
<feature type="domain" description="3-hydroxyacyl-CoA dehydrogenase NAD binding" evidence="12">
    <location>
        <begin position="314"/>
        <end position="492"/>
    </location>
</feature>
<evidence type="ECO:0000256" key="10">
    <source>
        <dbReference type="ARBA" id="ARBA00049556"/>
    </source>
</evidence>
<keyword evidence="7" id="KW-0443">Lipid metabolism</keyword>
<accession>A0A2Z2NX52</accession>
<dbReference type="Gene3D" id="3.40.50.720">
    <property type="entry name" value="NAD(P)-binding Rossmann-like Domain"/>
    <property type="match status" value="1"/>
</dbReference>
<comment type="catalytic activity">
    <reaction evidence="10">
        <text>a (3S)-3-hydroxyacyl-CoA + NAD(+) = a 3-oxoacyl-CoA + NADH + H(+)</text>
        <dbReference type="Rhea" id="RHEA:22432"/>
        <dbReference type="ChEBI" id="CHEBI:15378"/>
        <dbReference type="ChEBI" id="CHEBI:57318"/>
        <dbReference type="ChEBI" id="CHEBI:57540"/>
        <dbReference type="ChEBI" id="CHEBI:57945"/>
        <dbReference type="ChEBI" id="CHEBI:90726"/>
        <dbReference type="EC" id="1.1.1.35"/>
    </reaction>
</comment>
<keyword evidence="6" id="KW-0520">NAD</keyword>
<dbReference type="Pfam" id="PF00725">
    <property type="entry name" value="3HCDH"/>
    <property type="match status" value="1"/>
</dbReference>
<dbReference type="AlphaFoldDB" id="A0A2Z2NX52"/>
<sequence>MLEYNVDTNGIATLSWNMTDRAVNVMSPDARIALISRIDEVIADEDVRGVIITSVRNEFIAGADLTFLTSMRGGDPAEVMKTMSPMRDALRRLEKSGKPSVAAINGTALGAGLEICLACTHRIAADRPEAQLGLPEATLGLLPGAGGTQRLSRLIGVEKALDLILSGKRVSPAEAHKLGFVNDLVERDELLTAARTWILAQDGPCLQPWDQRGFVLPGHAADSMALHRYFVAKGAEVEKATKNLSPAPQAILSSVFEGVRVPFDAGLAIEFTRFIGLLIGEVAQNTIRTMFFGVNEVRKLSTRPDGFDRFKPAKIGVLGAGLMGSGIAEIASLAGIEVVLLDRDEASSTAGRNRVKATFDKQVARGWMSEKVAVDALSMITATPDFAKLAGAEAVIEAVFEDKAVKADITRKTLEVTGADILFASNTSKILISSLAESSPRPDRFIGMHFFSPVGRMPLLELIRGKETSEETLAQAMDIGKLFKKMPIVVNDGPGFFTSRCVSSYMNEGLIMLSTGVPAALIENCGRLSGMPVGPLTLADEIGMDLMLQVRRQEQQDYGKAPGGEFETLKEMAEGKKRTGRKGGGGFYDYPTGDAKTLWAGVAEAFGGATKADPEDITKRLLHVQALEAARCFDEGIIDSPRDADVGSVFGWSFAKHTGGVISYIDSYGLEAFVADCDRWKQEHGERFAVPILLREMAETNKSFHA</sequence>
<evidence type="ECO:0000256" key="2">
    <source>
        <dbReference type="ARBA" id="ARBA00007005"/>
    </source>
</evidence>
<dbReference type="GO" id="GO:0004300">
    <property type="term" value="F:enoyl-CoA hydratase activity"/>
    <property type="evidence" value="ECO:0007669"/>
    <property type="project" value="TreeGrafter"/>
</dbReference>
<dbReference type="UniPathway" id="UPA00659"/>
<dbReference type="SUPFAM" id="SSF51735">
    <property type="entry name" value="NAD(P)-binding Rossmann-fold domains"/>
    <property type="match status" value="1"/>
</dbReference>
<dbReference type="InterPro" id="IPR006108">
    <property type="entry name" value="3HC_DH_C"/>
</dbReference>
<evidence type="ECO:0000256" key="6">
    <source>
        <dbReference type="ARBA" id="ARBA00023027"/>
    </source>
</evidence>
<dbReference type="PANTHER" id="PTHR43612:SF3">
    <property type="entry name" value="TRIFUNCTIONAL ENZYME SUBUNIT ALPHA, MITOCHONDRIAL"/>
    <property type="match status" value="1"/>
</dbReference>
<proteinExistence type="inferred from homology"/>
<dbReference type="SUPFAM" id="SSF52096">
    <property type="entry name" value="ClpP/crotonase"/>
    <property type="match status" value="1"/>
</dbReference>
<evidence type="ECO:0000256" key="4">
    <source>
        <dbReference type="ARBA" id="ARBA00022963"/>
    </source>
</evidence>
<dbReference type="GO" id="GO:0070403">
    <property type="term" value="F:NAD+ binding"/>
    <property type="evidence" value="ECO:0007669"/>
    <property type="project" value="InterPro"/>
</dbReference>
<evidence type="ECO:0000256" key="1">
    <source>
        <dbReference type="ARBA" id="ARBA00005005"/>
    </source>
</evidence>
<evidence type="ECO:0000256" key="7">
    <source>
        <dbReference type="ARBA" id="ARBA00023098"/>
    </source>
</evidence>
<evidence type="ECO:0000259" key="12">
    <source>
        <dbReference type="Pfam" id="PF02737"/>
    </source>
</evidence>
<keyword evidence="14" id="KW-1185">Reference proteome</keyword>
<dbReference type="InterPro" id="IPR050136">
    <property type="entry name" value="FA_oxidation_alpha_subunit"/>
</dbReference>
<evidence type="ECO:0000259" key="11">
    <source>
        <dbReference type="Pfam" id="PF00725"/>
    </source>
</evidence>
<dbReference type="Proteomes" id="UP000250079">
    <property type="component" value="Chromosome"/>
</dbReference>
<dbReference type="Gene3D" id="3.90.226.10">
    <property type="entry name" value="2-enoyl-CoA Hydratase, Chain A, domain 1"/>
    <property type="match status" value="1"/>
</dbReference>
<dbReference type="CDD" id="cd06558">
    <property type="entry name" value="crotonase-like"/>
    <property type="match status" value="1"/>
</dbReference>
<dbReference type="SUPFAM" id="SSF48179">
    <property type="entry name" value="6-phosphogluconate dehydrogenase C-terminal domain-like"/>
    <property type="match status" value="2"/>
</dbReference>
<evidence type="ECO:0000313" key="14">
    <source>
        <dbReference type="Proteomes" id="UP000250079"/>
    </source>
</evidence>
<comment type="pathway">
    <text evidence="1">Lipid metabolism; fatty acid beta-oxidation.</text>
</comment>
<keyword evidence="9" id="KW-0511">Multifunctional enzyme</keyword>
<reference evidence="13 14" key="1">
    <citation type="submission" date="2016-12" db="EMBL/GenBank/DDBJ databases">
        <authorList>
            <person name="Song W.-J."/>
            <person name="Kurnit D.M."/>
        </authorList>
    </citation>
    <scope>NUCLEOTIDE SEQUENCE [LARGE SCALE GENOMIC DNA]</scope>
    <source>
        <strain evidence="13 14">IMCC3135</strain>
    </source>
</reference>
<evidence type="ECO:0000256" key="5">
    <source>
        <dbReference type="ARBA" id="ARBA00023002"/>
    </source>
</evidence>
<keyword evidence="3" id="KW-0276">Fatty acid metabolism</keyword>
<dbReference type="Gene3D" id="1.10.1040.50">
    <property type="match status" value="1"/>
</dbReference>
<evidence type="ECO:0000256" key="9">
    <source>
        <dbReference type="ARBA" id="ARBA00023268"/>
    </source>
</evidence>
<evidence type="ECO:0000313" key="13">
    <source>
        <dbReference type="EMBL" id="ASJ73450.1"/>
    </source>
</evidence>
<dbReference type="Pfam" id="PF02737">
    <property type="entry name" value="3HCDH_N"/>
    <property type="match status" value="1"/>
</dbReference>
<dbReference type="InterPro" id="IPR006176">
    <property type="entry name" value="3-OHacyl-CoA_DH_NAD-bd"/>
</dbReference>
<gene>
    <name evidence="13" type="primary">fadJ_1</name>
    <name evidence="13" type="ORF">IMCC3135_16840</name>
</gene>